<dbReference type="OMA" id="QSIHEGN"/>
<dbReference type="OrthoDB" id="5548170at2759"/>
<dbReference type="EC" id="2.7.2.4" evidence="2"/>
<dbReference type="SUPFAM" id="SSF55021">
    <property type="entry name" value="ACT-like"/>
    <property type="match status" value="2"/>
</dbReference>
<evidence type="ECO:0000256" key="1">
    <source>
        <dbReference type="ARBA" id="ARBA00010122"/>
    </source>
</evidence>
<keyword evidence="4" id="KW-0547">Nucleotide-binding</keyword>
<reference evidence="10" key="2">
    <citation type="submission" date="2009-11" db="EMBL/GenBank/DDBJ databases">
        <title>The Genome Sequence of Allomyces macrogynus strain ATCC 38327.</title>
        <authorList>
            <consortium name="The Broad Institute Genome Sequencing Platform"/>
            <person name="Russ C."/>
            <person name="Cuomo C."/>
            <person name="Shea T."/>
            <person name="Young S.K."/>
            <person name="Zeng Q."/>
            <person name="Koehrsen M."/>
            <person name="Haas B."/>
            <person name="Borodovsky M."/>
            <person name="Guigo R."/>
            <person name="Alvarado L."/>
            <person name="Berlin A."/>
            <person name="Borenstein D."/>
            <person name="Chen Z."/>
            <person name="Engels R."/>
            <person name="Freedman E."/>
            <person name="Gellesch M."/>
            <person name="Goldberg J."/>
            <person name="Griggs A."/>
            <person name="Gujja S."/>
            <person name="Heiman D."/>
            <person name="Hepburn T."/>
            <person name="Howarth C."/>
            <person name="Jen D."/>
            <person name="Larson L."/>
            <person name="Lewis B."/>
            <person name="Mehta T."/>
            <person name="Park D."/>
            <person name="Pearson M."/>
            <person name="Roberts A."/>
            <person name="Saif S."/>
            <person name="Shenoy N."/>
            <person name="Sisk P."/>
            <person name="Stolte C."/>
            <person name="Sykes S."/>
            <person name="Walk T."/>
            <person name="White J."/>
            <person name="Yandava C."/>
            <person name="Burger G."/>
            <person name="Gray M.W."/>
            <person name="Holland P.W.H."/>
            <person name="King N."/>
            <person name="Lang F.B.F."/>
            <person name="Roger A.J."/>
            <person name="Ruiz-Trillo I."/>
            <person name="Lander E."/>
            <person name="Nusbaum C."/>
        </authorList>
    </citation>
    <scope>NUCLEOTIDE SEQUENCE [LARGE SCALE GENOMIC DNA]</scope>
    <source>
        <strain evidence="10">ATCC 38327</strain>
    </source>
</reference>
<dbReference type="STRING" id="578462.A0A0L0S1K2"/>
<dbReference type="NCBIfam" id="TIGR00657">
    <property type="entry name" value="asp_kinases"/>
    <property type="match status" value="1"/>
</dbReference>
<dbReference type="GO" id="GO:0005829">
    <property type="term" value="C:cytosol"/>
    <property type="evidence" value="ECO:0007669"/>
    <property type="project" value="TreeGrafter"/>
</dbReference>
<evidence type="ECO:0000256" key="6">
    <source>
        <dbReference type="ARBA" id="ARBA00022840"/>
    </source>
</evidence>
<keyword evidence="6" id="KW-0067">ATP-binding</keyword>
<keyword evidence="3" id="KW-0808">Transferase</keyword>
<dbReference type="InterPro" id="IPR002912">
    <property type="entry name" value="ACT_dom"/>
</dbReference>
<dbReference type="Pfam" id="PF22468">
    <property type="entry name" value="ACT_9"/>
    <property type="match status" value="1"/>
</dbReference>
<dbReference type="Proteomes" id="UP000054350">
    <property type="component" value="Unassembled WGS sequence"/>
</dbReference>
<evidence type="ECO:0000256" key="5">
    <source>
        <dbReference type="ARBA" id="ARBA00022777"/>
    </source>
</evidence>
<dbReference type="GO" id="GO:0009088">
    <property type="term" value="P:threonine biosynthetic process"/>
    <property type="evidence" value="ECO:0007669"/>
    <property type="project" value="UniProtKB-ARBA"/>
</dbReference>
<protein>
    <recommendedName>
        <fullName evidence="2">aspartate kinase</fullName>
        <ecNumber evidence="2">2.7.2.4</ecNumber>
    </recommendedName>
</protein>
<evidence type="ECO:0000256" key="4">
    <source>
        <dbReference type="ARBA" id="ARBA00022741"/>
    </source>
</evidence>
<dbReference type="PROSITE" id="PS00324">
    <property type="entry name" value="ASPARTOKINASE"/>
    <property type="match status" value="1"/>
</dbReference>
<dbReference type="SUPFAM" id="SSF53633">
    <property type="entry name" value="Carbamate kinase-like"/>
    <property type="match status" value="1"/>
</dbReference>
<dbReference type="Gene3D" id="3.40.1160.10">
    <property type="entry name" value="Acetylglutamate kinase-like"/>
    <property type="match status" value="1"/>
</dbReference>
<dbReference type="InterPro" id="IPR054352">
    <property type="entry name" value="ACT_Aspartokinase"/>
</dbReference>
<dbReference type="FunFam" id="3.40.1160.10:FF:000023">
    <property type="entry name" value="Probable aspartokinase"/>
    <property type="match status" value="1"/>
</dbReference>
<dbReference type="VEuPathDB" id="FungiDB:AMAG_02077"/>
<organism evidence="9 10">
    <name type="scientific">Allomyces macrogynus (strain ATCC 38327)</name>
    <name type="common">Allomyces javanicus var. macrogynus</name>
    <dbReference type="NCBI Taxonomy" id="578462"/>
    <lineage>
        <taxon>Eukaryota</taxon>
        <taxon>Fungi</taxon>
        <taxon>Fungi incertae sedis</taxon>
        <taxon>Blastocladiomycota</taxon>
        <taxon>Blastocladiomycetes</taxon>
        <taxon>Blastocladiales</taxon>
        <taxon>Blastocladiaceae</taxon>
        <taxon>Allomyces</taxon>
    </lineage>
</organism>
<dbReference type="PROSITE" id="PS51671">
    <property type="entry name" value="ACT"/>
    <property type="match status" value="1"/>
</dbReference>
<dbReference type="GO" id="GO:0071266">
    <property type="term" value="P:'de novo' L-methionine biosynthetic process"/>
    <property type="evidence" value="ECO:0007669"/>
    <property type="project" value="UniProtKB-ARBA"/>
</dbReference>
<reference evidence="9 10" key="1">
    <citation type="submission" date="2009-11" db="EMBL/GenBank/DDBJ databases">
        <title>Annotation of Allomyces macrogynus ATCC 38327.</title>
        <authorList>
            <consortium name="The Broad Institute Genome Sequencing Platform"/>
            <person name="Russ C."/>
            <person name="Cuomo C."/>
            <person name="Burger G."/>
            <person name="Gray M.W."/>
            <person name="Holland P.W.H."/>
            <person name="King N."/>
            <person name="Lang F.B.F."/>
            <person name="Roger A.J."/>
            <person name="Ruiz-Trillo I."/>
            <person name="Young S.K."/>
            <person name="Zeng Q."/>
            <person name="Gargeya S."/>
            <person name="Fitzgerald M."/>
            <person name="Haas B."/>
            <person name="Abouelleil A."/>
            <person name="Alvarado L."/>
            <person name="Arachchi H.M."/>
            <person name="Berlin A."/>
            <person name="Chapman S.B."/>
            <person name="Gearin G."/>
            <person name="Goldberg J."/>
            <person name="Griggs A."/>
            <person name="Gujja S."/>
            <person name="Hansen M."/>
            <person name="Heiman D."/>
            <person name="Howarth C."/>
            <person name="Larimer J."/>
            <person name="Lui A."/>
            <person name="MacDonald P.J.P."/>
            <person name="McCowen C."/>
            <person name="Montmayeur A."/>
            <person name="Murphy C."/>
            <person name="Neiman D."/>
            <person name="Pearson M."/>
            <person name="Priest M."/>
            <person name="Roberts A."/>
            <person name="Saif S."/>
            <person name="Shea T."/>
            <person name="Sisk P."/>
            <person name="Stolte C."/>
            <person name="Sykes S."/>
            <person name="Wortman J."/>
            <person name="Nusbaum C."/>
            <person name="Birren B."/>
        </authorList>
    </citation>
    <scope>NUCLEOTIDE SEQUENCE [LARGE SCALE GENOMIC DNA]</scope>
    <source>
        <strain evidence="9 10">ATCC 38327</strain>
    </source>
</reference>
<dbReference type="InterPro" id="IPR001048">
    <property type="entry name" value="Asp/Glu/Uridylate_kinase"/>
</dbReference>
<name>A0A0L0S1K2_ALLM3</name>
<proteinExistence type="inferred from homology"/>
<evidence type="ECO:0000313" key="9">
    <source>
        <dbReference type="EMBL" id="KNE56244.1"/>
    </source>
</evidence>
<evidence type="ECO:0000313" key="10">
    <source>
        <dbReference type="Proteomes" id="UP000054350"/>
    </source>
</evidence>
<feature type="region of interest" description="Disordered" evidence="7">
    <location>
        <begin position="348"/>
        <end position="373"/>
    </location>
</feature>
<sequence>MATMNDSAVDVTSLMASFSLEGSSAPARSAPWRVLKFGGTSVGTAPRLRAVADIIWSASHRCRPAVVCSAMSGSTKSEGSTSLLLRAIDAAQSGLPDKERAVHDLLHRFMEYHIAIARDALESGPARLDEALGAVRAECHRLSLLFQAAQTIDEISLQTRDAIVSAGERLSCQLVALVLQNRGLDAVYVPVDRILKDLDCGTIAPDPADVDFLDAVAAQLAKAVESTPHRIPVITGFFGPVPGSLLQTVGRGYTDLAAGLVAVGLAADELQIWKEVDGIYTADPRAVPTAHVLAQLTPDEAAELTYYGSEVVHPQTMTPVVVRAKIPIRIKNVLRPFAAGTIIVPDKDEDGKEQDVDEDEWSDDGYASGSSSPRVSAALAPLEVHSRAAFAKPPRCPTAVTVKDNITLINVRSNRKCRSHGFLSRVLALVDKYAVTVDLITTSEVHVSLAVPVDPAHLAVTVGAHRVPKPLARFVGELVHLGTVQVQPHQAILSLVGREMRNTVGVSAKLFGVLAMHGVNVEMISQGASEITLSCVVAQHLSRTALVAVHDRLVKGLVVADRPGASDPWLHVSHVFF</sequence>
<dbReference type="PANTHER" id="PTHR21499">
    <property type="entry name" value="ASPARTATE KINASE"/>
    <property type="match status" value="1"/>
</dbReference>
<comment type="similarity">
    <text evidence="1">Belongs to the aspartokinase family.</text>
</comment>
<dbReference type="GO" id="GO:0004072">
    <property type="term" value="F:aspartate kinase activity"/>
    <property type="evidence" value="ECO:0007669"/>
    <property type="project" value="UniProtKB-EC"/>
</dbReference>
<dbReference type="eggNOG" id="KOG0456">
    <property type="taxonomic scope" value="Eukaryota"/>
</dbReference>
<gene>
    <name evidence="9" type="ORF">AMAG_02077</name>
</gene>
<keyword evidence="10" id="KW-1185">Reference proteome</keyword>
<dbReference type="InterPro" id="IPR036393">
    <property type="entry name" value="AceGlu_kinase-like_sf"/>
</dbReference>
<feature type="domain" description="ACT" evidence="8">
    <location>
        <begin position="495"/>
        <end position="568"/>
    </location>
</feature>
<dbReference type="GO" id="GO:0005524">
    <property type="term" value="F:ATP binding"/>
    <property type="evidence" value="ECO:0007669"/>
    <property type="project" value="UniProtKB-KW"/>
</dbReference>
<dbReference type="GO" id="GO:0009090">
    <property type="term" value="P:homoserine biosynthetic process"/>
    <property type="evidence" value="ECO:0007669"/>
    <property type="project" value="TreeGrafter"/>
</dbReference>
<dbReference type="GO" id="GO:0009089">
    <property type="term" value="P:lysine biosynthetic process via diaminopimelate"/>
    <property type="evidence" value="ECO:0007669"/>
    <property type="project" value="TreeGrafter"/>
</dbReference>
<evidence type="ECO:0000259" key="8">
    <source>
        <dbReference type="PROSITE" id="PS51671"/>
    </source>
</evidence>
<dbReference type="InterPro" id="IPR045865">
    <property type="entry name" value="ACT-like_dom_sf"/>
</dbReference>
<dbReference type="FunFam" id="3.30.2130.10:FF:000001">
    <property type="entry name" value="Bifunctional aspartokinase/homoserine dehydrogenase"/>
    <property type="match status" value="1"/>
</dbReference>
<dbReference type="InterPro" id="IPR001341">
    <property type="entry name" value="Asp_kinase"/>
</dbReference>
<accession>A0A0L0S1K2</accession>
<evidence type="ECO:0000256" key="2">
    <source>
        <dbReference type="ARBA" id="ARBA00013059"/>
    </source>
</evidence>
<dbReference type="Pfam" id="PF00696">
    <property type="entry name" value="AA_kinase"/>
    <property type="match status" value="1"/>
</dbReference>
<dbReference type="PANTHER" id="PTHR21499:SF59">
    <property type="entry name" value="ASPARTOKINASE"/>
    <property type="match status" value="1"/>
</dbReference>
<keyword evidence="5 9" id="KW-0418">Kinase</keyword>
<dbReference type="AlphaFoldDB" id="A0A0L0S1K2"/>
<evidence type="ECO:0000256" key="7">
    <source>
        <dbReference type="SAM" id="MobiDB-lite"/>
    </source>
</evidence>
<dbReference type="Gene3D" id="3.30.2130.10">
    <property type="entry name" value="VC0802-like"/>
    <property type="match status" value="1"/>
</dbReference>
<dbReference type="InterPro" id="IPR018042">
    <property type="entry name" value="Aspartate_kinase_CS"/>
</dbReference>
<evidence type="ECO:0000256" key="3">
    <source>
        <dbReference type="ARBA" id="ARBA00022679"/>
    </source>
</evidence>
<dbReference type="EMBL" id="GG745330">
    <property type="protein sequence ID" value="KNE56244.1"/>
    <property type="molecule type" value="Genomic_DNA"/>
</dbReference>